<reference evidence="6 7" key="1">
    <citation type="journal article" date="2019" name="Int. J. Syst. Evol. Microbiol.">
        <title>The Global Catalogue of Microorganisms (GCM) 10K type strain sequencing project: providing services to taxonomists for standard genome sequencing and annotation.</title>
        <authorList>
            <consortium name="The Broad Institute Genomics Platform"/>
            <consortium name="The Broad Institute Genome Sequencing Center for Infectious Disease"/>
            <person name="Wu L."/>
            <person name="Ma J."/>
        </authorList>
    </citation>
    <scope>NUCLEOTIDE SEQUENCE [LARGE SCALE GENOMIC DNA]</scope>
    <source>
        <strain evidence="6 7">JCM 15628</strain>
    </source>
</reference>
<sequence>MHFCAQIRTRLAALLAVGLAATTVAVTAPAAWAVDDASPRLDSISFTTPIDVVPGDPVTISYSATDASTTVRIVAYFVDGTGRRTEWHFGDQLPLAGVASTTVPDGLANGVTRLSQLTVTDAEGRRTLYSPTGMTCLPACPDAVHDLPLNVTLSVTGSTPDVQAPVLRSVSLASTAAAVGQVARLDLGVDELHPALTSEGTAATAEFTNGHEIFRLNGDPAAYGSVIGAVPMRVPNGTYWLDSVSVRDLPGNSTTYRSSGAVAVRPSGAVGPTSHTLPFTATTITVTGSSVDGDSPVLSSMAYGQAGVVSGTTGSISFVATEQALDTVRIEYTSTDGSQSPAFWGWETKVTGPGVASGVVPAVSTGRWNADTVVLRDRTGNYSAYHRDGTLECNRSCPTTHTLDLAALDLTVIARPEAPWWVGATASERSARVQWDPPGDTGGSAVTGYTVTVSPGGRTYTVGATTRALTVPGLTNNTTYTFSVRAGNAAGLGPTRTTTAIPRARQRLFVTVDVSNDRRADIIGVTRGNIAYIYRGNGAGGIAGATRVGSGLGELRALLPALAQPNDDFFGGNTLAITDSGRDESWWAYNGNRLTGANSILPGRFNAYRQVVTPGDFNGNTKADVITIADNGDMFLWVNKDWAHFYTPKKIGSGWQSFTAVVGVGDFDGDRRNDLVARRSDGTLWLYPGNGSGGFRPRKQIGAGWNVFAQITGMGDFTGDRRNDVLALAPNGYLYAYPGNGRGGFSPRFLVSKGFASFV</sequence>
<organism evidence="6 7">
    <name type="scientific">Terrabacter lapilli</name>
    <dbReference type="NCBI Taxonomy" id="436231"/>
    <lineage>
        <taxon>Bacteria</taxon>
        <taxon>Bacillati</taxon>
        <taxon>Actinomycetota</taxon>
        <taxon>Actinomycetes</taxon>
        <taxon>Micrococcales</taxon>
        <taxon>Intrasporangiaceae</taxon>
        <taxon>Terrabacter</taxon>
    </lineage>
</organism>
<dbReference type="Gene3D" id="2.60.40.10">
    <property type="entry name" value="Immunoglobulins"/>
    <property type="match status" value="1"/>
</dbReference>
<evidence type="ECO:0000256" key="1">
    <source>
        <dbReference type="ARBA" id="ARBA00022729"/>
    </source>
</evidence>
<dbReference type="PRINTS" id="PR00014">
    <property type="entry name" value="FNTYPEIII"/>
</dbReference>
<dbReference type="PROSITE" id="PS50853">
    <property type="entry name" value="FN3"/>
    <property type="match status" value="1"/>
</dbReference>
<dbReference type="InterPro" id="IPR003961">
    <property type="entry name" value="FN3_dom"/>
</dbReference>
<dbReference type="EMBL" id="BAAAPU010000010">
    <property type="protein sequence ID" value="GAA1989699.1"/>
    <property type="molecule type" value="Genomic_DNA"/>
</dbReference>
<dbReference type="Proteomes" id="UP001500013">
    <property type="component" value="Unassembled WGS sequence"/>
</dbReference>
<dbReference type="Pfam" id="PF13517">
    <property type="entry name" value="FG-GAP_3"/>
    <property type="match status" value="1"/>
</dbReference>
<feature type="signal peptide" evidence="4">
    <location>
        <begin position="1"/>
        <end position="33"/>
    </location>
</feature>
<dbReference type="InterPro" id="IPR036116">
    <property type="entry name" value="FN3_sf"/>
</dbReference>
<evidence type="ECO:0000259" key="5">
    <source>
        <dbReference type="PROSITE" id="PS50853"/>
    </source>
</evidence>
<name>A0ABN2SNS7_9MICO</name>
<dbReference type="InterPro" id="IPR028994">
    <property type="entry name" value="Integrin_alpha_N"/>
</dbReference>
<feature type="domain" description="Fibronectin type-III" evidence="5">
    <location>
        <begin position="415"/>
        <end position="507"/>
    </location>
</feature>
<evidence type="ECO:0000313" key="7">
    <source>
        <dbReference type="Proteomes" id="UP001500013"/>
    </source>
</evidence>
<proteinExistence type="predicted"/>
<dbReference type="SUPFAM" id="SSF69318">
    <property type="entry name" value="Integrin alpha N-terminal domain"/>
    <property type="match status" value="1"/>
</dbReference>
<keyword evidence="3" id="KW-0624">Polysaccharide degradation</keyword>
<dbReference type="Gene3D" id="2.130.10.130">
    <property type="entry name" value="Integrin alpha, N-terminal"/>
    <property type="match status" value="1"/>
</dbReference>
<keyword evidence="3" id="KW-0119">Carbohydrate metabolism</keyword>
<keyword evidence="1 4" id="KW-0732">Signal</keyword>
<gene>
    <name evidence="6" type="ORF">GCM10009817_34560</name>
</gene>
<evidence type="ECO:0000256" key="3">
    <source>
        <dbReference type="ARBA" id="ARBA00023326"/>
    </source>
</evidence>
<keyword evidence="2" id="KW-0326">Glycosidase</keyword>
<protein>
    <recommendedName>
        <fullName evidence="5">Fibronectin type-III domain-containing protein</fullName>
    </recommendedName>
</protein>
<dbReference type="PANTHER" id="PTHR44103:SF1">
    <property type="entry name" value="PROPROTEIN CONVERTASE P"/>
    <property type="match status" value="1"/>
</dbReference>
<dbReference type="CDD" id="cd00063">
    <property type="entry name" value="FN3"/>
    <property type="match status" value="1"/>
</dbReference>
<evidence type="ECO:0000256" key="2">
    <source>
        <dbReference type="ARBA" id="ARBA00023295"/>
    </source>
</evidence>
<dbReference type="InterPro" id="IPR013783">
    <property type="entry name" value="Ig-like_fold"/>
</dbReference>
<accession>A0ABN2SNS7</accession>
<dbReference type="Pfam" id="PF00041">
    <property type="entry name" value="fn3"/>
    <property type="match status" value="1"/>
</dbReference>
<evidence type="ECO:0000313" key="6">
    <source>
        <dbReference type="EMBL" id="GAA1989699.1"/>
    </source>
</evidence>
<keyword evidence="7" id="KW-1185">Reference proteome</keyword>
<comment type="caution">
    <text evidence="6">The sequence shown here is derived from an EMBL/GenBank/DDBJ whole genome shotgun (WGS) entry which is preliminary data.</text>
</comment>
<dbReference type="InterPro" id="IPR013517">
    <property type="entry name" value="FG-GAP"/>
</dbReference>
<dbReference type="PANTHER" id="PTHR44103">
    <property type="entry name" value="PROPROTEIN CONVERTASE P"/>
    <property type="match status" value="1"/>
</dbReference>
<feature type="chain" id="PRO_5047087188" description="Fibronectin type-III domain-containing protein" evidence="4">
    <location>
        <begin position="34"/>
        <end position="759"/>
    </location>
</feature>
<keyword evidence="2" id="KW-0378">Hydrolase</keyword>
<dbReference type="RefSeq" id="WP_344065505.1">
    <property type="nucleotide sequence ID" value="NZ_BAAAPU010000010.1"/>
</dbReference>
<evidence type="ECO:0000256" key="4">
    <source>
        <dbReference type="SAM" id="SignalP"/>
    </source>
</evidence>
<dbReference type="SUPFAM" id="SSF49265">
    <property type="entry name" value="Fibronectin type III"/>
    <property type="match status" value="1"/>
</dbReference>
<dbReference type="SMART" id="SM00060">
    <property type="entry name" value="FN3"/>
    <property type="match status" value="1"/>
</dbReference>